<dbReference type="Proteomes" id="UP001218638">
    <property type="component" value="Chromosome"/>
</dbReference>
<gene>
    <name evidence="1" type="ORF">PXH66_08875</name>
</gene>
<dbReference type="AlphaFoldDB" id="A0AAF0I7S0"/>
<evidence type="ECO:0000313" key="1">
    <source>
        <dbReference type="EMBL" id="WED66961.1"/>
    </source>
</evidence>
<proteinExistence type="predicted"/>
<sequence length="770" mass="87060">MSTPASHPITISTAAGLAESEAAQALASRLGTAVVKNDQAGGGFNLALATHGWITPPGSADLKQWIWLRLRADGSGELIATQGSFLFTGLRLLETGLTDDLRAKLDEGLLLPASFSMHRPHYDATLTQYWRSARGLDDEAHMRALAENGFTHCEVNALQAHFPYEESIEAEYYPQFYTYCAGFNHFVDSELTRGLWPSHYLEANLNRLKHLGNLARRYGLKPGVLMFEPRTLPEKFFTKYPMLRGARVDHPFRSRLPRYCLAQDHPITKRHYREVTERLMEAVPELDYMSVWSNDSGAGFEHTASLYVGRNGGPYMIREWREPEQIAEVAGQSIIDYMENIRSAAAKTNPDFDVILRLEPFKVEHDVIKSRLGGHLGWEGPSMLVHGYDLPYPHPKYPENLGVAGSVLHHWMDASEGPALAESQAQGVDPVLNYSASGLMNHEPLLGMPFPRLLHAKITALREIGTNRASCFGGLPHVTGAPYWPNPVAIQAAQFMPEQSIDTILLQYAEQLVGKDFAPTLDAAWREFEDALIWQPGVPLYTFIGFCWQRAWDRPFVPDIEAVPAKDREYYERFGCFQHNNPGLNDLGKDVLFDLISQEQGAKMSTDMQRELIPRLRKLIGSLNDTLGKIGTDSTDQTAAVFRDLRDRVRGYLHWAVALHNVCAWCANVYGYLDTEDEAERKTFFDQLQATIDLDLVNTQELLDLIETTDTEFMVVSELGNHTFIYGEDLPDLLRRRLKLTAQYRHHPPRIDREIMWRPVPGTSWPKGWL</sequence>
<dbReference type="KEGG" id="slom:PXH66_08875"/>
<accession>A0AAF0I7S0</accession>
<reference evidence="1" key="1">
    <citation type="submission" date="2023-03" db="EMBL/GenBank/DDBJ databases">
        <title>Lomoglobus Profundus gen. nov., sp. nov., a novel member of the phylum Verrucomicrobia, isolated from deep-marine sediment of South China Sea.</title>
        <authorList>
            <person name="Ahmad T."/>
            <person name="Ishaq S.E."/>
            <person name="Wang F."/>
        </authorList>
    </citation>
    <scope>NUCLEOTIDE SEQUENCE</scope>
    <source>
        <strain evidence="1">LMO-M01</strain>
    </source>
</reference>
<dbReference type="EMBL" id="CP119075">
    <property type="protein sequence ID" value="WED66961.1"/>
    <property type="molecule type" value="Genomic_DNA"/>
</dbReference>
<evidence type="ECO:0000313" key="2">
    <source>
        <dbReference type="Proteomes" id="UP001218638"/>
    </source>
</evidence>
<organism evidence="1 2">
    <name type="scientific">Synoicihabitans lomoniglobus</name>
    <dbReference type="NCBI Taxonomy" id="2909285"/>
    <lineage>
        <taxon>Bacteria</taxon>
        <taxon>Pseudomonadati</taxon>
        <taxon>Verrucomicrobiota</taxon>
        <taxon>Opitutia</taxon>
        <taxon>Opitutales</taxon>
        <taxon>Opitutaceae</taxon>
        <taxon>Synoicihabitans</taxon>
    </lineage>
</organism>
<protein>
    <submittedName>
        <fullName evidence="1">Uncharacterized protein</fullName>
    </submittedName>
</protein>
<name>A0AAF0I7S0_9BACT</name>
<keyword evidence="2" id="KW-1185">Reference proteome</keyword>
<dbReference type="RefSeq" id="WP_330929676.1">
    <property type="nucleotide sequence ID" value="NZ_CP119075.1"/>
</dbReference>